<accession>A0AAD6H2E2</accession>
<reference evidence="2" key="2">
    <citation type="submission" date="2023-01" db="EMBL/GenBank/DDBJ databases">
        <authorList>
            <person name="Petersen C."/>
        </authorList>
    </citation>
    <scope>NUCLEOTIDE SEQUENCE</scope>
    <source>
        <strain evidence="2">IBT 12815</strain>
    </source>
</reference>
<dbReference type="RefSeq" id="XP_056753694.1">
    <property type="nucleotide sequence ID" value="XM_056897909.1"/>
</dbReference>
<dbReference type="Proteomes" id="UP001213799">
    <property type="component" value="Unassembled WGS sequence"/>
</dbReference>
<feature type="region of interest" description="Disordered" evidence="1">
    <location>
        <begin position="26"/>
        <end position="74"/>
    </location>
</feature>
<evidence type="ECO:0000313" key="2">
    <source>
        <dbReference type="EMBL" id="KAJ5603896.1"/>
    </source>
</evidence>
<name>A0AAD6H2E2_9EURO</name>
<organism evidence="2 3">
    <name type="scientific">Penicillium hordei</name>
    <dbReference type="NCBI Taxonomy" id="40994"/>
    <lineage>
        <taxon>Eukaryota</taxon>
        <taxon>Fungi</taxon>
        <taxon>Dikarya</taxon>
        <taxon>Ascomycota</taxon>
        <taxon>Pezizomycotina</taxon>
        <taxon>Eurotiomycetes</taxon>
        <taxon>Eurotiomycetidae</taxon>
        <taxon>Eurotiales</taxon>
        <taxon>Aspergillaceae</taxon>
        <taxon>Penicillium</taxon>
    </lineage>
</organism>
<gene>
    <name evidence="2" type="ORF">N7537_006852</name>
</gene>
<protein>
    <submittedName>
        <fullName evidence="2">Uncharacterized protein</fullName>
    </submittedName>
</protein>
<reference evidence="2" key="1">
    <citation type="journal article" date="2023" name="IMA Fungus">
        <title>Comparative genomic study of the Penicillium genus elucidates a diverse pangenome and 15 lateral gene transfer events.</title>
        <authorList>
            <person name="Petersen C."/>
            <person name="Sorensen T."/>
            <person name="Nielsen M.R."/>
            <person name="Sondergaard T.E."/>
            <person name="Sorensen J.L."/>
            <person name="Fitzpatrick D.A."/>
            <person name="Frisvad J.C."/>
            <person name="Nielsen K.L."/>
        </authorList>
    </citation>
    <scope>NUCLEOTIDE SEQUENCE</scope>
    <source>
        <strain evidence="2">IBT 12815</strain>
    </source>
</reference>
<comment type="caution">
    <text evidence="2">The sequence shown here is derived from an EMBL/GenBank/DDBJ whole genome shotgun (WGS) entry which is preliminary data.</text>
</comment>
<sequence length="74" mass="8015">MQHDVASLKLECLLSNSAPKIVALHLPPHSPLSPPLPTPTPPLPPLDVLNETTREAPKSAGYDGRGREHRKPVQ</sequence>
<keyword evidence="3" id="KW-1185">Reference proteome</keyword>
<dbReference type="EMBL" id="JAQJAE010000003">
    <property type="protein sequence ID" value="KAJ5603896.1"/>
    <property type="molecule type" value="Genomic_DNA"/>
</dbReference>
<dbReference type="AlphaFoldDB" id="A0AAD6H2E2"/>
<proteinExistence type="predicted"/>
<feature type="compositionally biased region" description="Pro residues" evidence="1">
    <location>
        <begin position="28"/>
        <end position="45"/>
    </location>
</feature>
<evidence type="ECO:0000313" key="3">
    <source>
        <dbReference type="Proteomes" id="UP001213799"/>
    </source>
</evidence>
<dbReference type="GeneID" id="81588151"/>
<evidence type="ECO:0000256" key="1">
    <source>
        <dbReference type="SAM" id="MobiDB-lite"/>
    </source>
</evidence>